<feature type="region of interest" description="Disordered" evidence="6">
    <location>
        <begin position="23"/>
        <end position="43"/>
    </location>
</feature>
<keyword evidence="2 5" id="KW-0813">Transport</keyword>
<dbReference type="PANTHER" id="PTHR12713:SF11">
    <property type="entry name" value="V-TYPE PROTON ATPASE SUBUNIT G"/>
    <property type="match status" value="1"/>
</dbReference>
<name>A0A7R9GVL7_TIMCR</name>
<dbReference type="AlphaFoldDB" id="A0A7R9GVL7"/>
<keyword evidence="3 5" id="KW-0375">Hydrogen ion transport</keyword>
<dbReference type="NCBIfam" id="TIGR01147">
    <property type="entry name" value="V_ATP_synt_G"/>
    <property type="match status" value="1"/>
</dbReference>
<dbReference type="Pfam" id="PF03179">
    <property type="entry name" value="V-ATPase_G"/>
    <property type="match status" value="1"/>
</dbReference>
<comment type="similarity">
    <text evidence="1 5">Belongs to the V-ATPase G subunit family.</text>
</comment>
<dbReference type="GO" id="GO:0097401">
    <property type="term" value="P:synaptic vesicle lumen acidification"/>
    <property type="evidence" value="ECO:0007669"/>
    <property type="project" value="TreeGrafter"/>
</dbReference>
<dbReference type="GO" id="GO:0046961">
    <property type="term" value="F:proton-transporting ATPase activity, rotational mechanism"/>
    <property type="evidence" value="ECO:0007669"/>
    <property type="project" value="InterPro"/>
</dbReference>
<protein>
    <recommendedName>
        <fullName evidence="5">V-type proton ATPase subunit G</fullName>
    </recommendedName>
</protein>
<organism evidence="7">
    <name type="scientific">Timema cristinae</name>
    <name type="common">Walking stick</name>
    <dbReference type="NCBI Taxonomy" id="61476"/>
    <lineage>
        <taxon>Eukaryota</taxon>
        <taxon>Metazoa</taxon>
        <taxon>Ecdysozoa</taxon>
        <taxon>Arthropoda</taxon>
        <taxon>Hexapoda</taxon>
        <taxon>Insecta</taxon>
        <taxon>Pterygota</taxon>
        <taxon>Neoptera</taxon>
        <taxon>Polyneoptera</taxon>
        <taxon>Phasmatodea</taxon>
        <taxon>Timematodea</taxon>
        <taxon>Timematoidea</taxon>
        <taxon>Timematidae</taxon>
        <taxon>Timema</taxon>
    </lineage>
</organism>
<evidence type="ECO:0000256" key="5">
    <source>
        <dbReference type="RuleBase" id="RU364019"/>
    </source>
</evidence>
<reference evidence="7" key="1">
    <citation type="submission" date="2020-11" db="EMBL/GenBank/DDBJ databases">
        <authorList>
            <person name="Tran Van P."/>
        </authorList>
    </citation>
    <scope>NUCLEOTIDE SEQUENCE</scope>
</reference>
<comment type="function">
    <text evidence="5">Subunit of the V1 complex of vacuolar(H+)-ATPase (V-ATPase), a multisubunit enzyme composed of a peripheral complex (V1) that hydrolyzes ATP and a membrane integral complex (V0) that translocates protons. V-ATPase is responsible for acidifying and maintaining the pH of intracellular compartments and in some cell types, is targeted to the plasma membrane, where it is responsible for acidifying the extracellular environment.</text>
</comment>
<evidence type="ECO:0000256" key="3">
    <source>
        <dbReference type="ARBA" id="ARBA00022781"/>
    </source>
</evidence>
<dbReference type="GO" id="GO:0000221">
    <property type="term" value="C:vacuolar proton-transporting V-type ATPase, V1 domain"/>
    <property type="evidence" value="ECO:0007669"/>
    <property type="project" value="TreeGrafter"/>
</dbReference>
<dbReference type="EMBL" id="OC317588">
    <property type="protein sequence ID" value="CAD7397844.1"/>
    <property type="molecule type" value="Genomic_DNA"/>
</dbReference>
<dbReference type="GO" id="GO:0016887">
    <property type="term" value="F:ATP hydrolysis activity"/>
    <property type="evidence" value="ECO:0007669"/>
    <property type="project" value="TreeGrafter"/>
</dbReference>
<evidence type="ECO:0000256" key="6">
    <source>
        <dbReference type="SAM" id="MobiDB-lite"/>
    </source>
</evidence>
<dbReference type="InterPro" id="IPR005124">
    <property type="entry name" value="V-ATPase_G"/>
</dbReference>
<evidence type="ECO:0000313" key="7">
    <source>
        <dbReference type="EMBL" id="CAD7397844.1"/>
    </source>
</evidence>
<accession>A0A7R9GVL7</accession>
<evidence type="ECO:0000256" key="2">
    <source>
        <dbReference type="ARBA" id="ARBA00022448"/>
    </source>
</evidence>
<keyword evidence="4 5" id="KW-0406">Ion transport</keyword>
<proteinExistence type="inferred from homology"/>
<evidence type="ECO:0000256" key="4">
    <source>
        <dbReference type="ARBA" id="ARBA00023065"/>
    </source>
</evidence>
<sequence>MASQTQGIQQLLAAEKRAAEKVSEARKRKARRLKQAKEEAQDEIEKYRQEREKQFKEFEAKHMGSREDVAARIEADTKVKIDEMNKQVTVHKEQVIQKILELVYDIKPELHQNYAASISK</sequence>
<comment type="subunit">
    <text evidence="5">V-ATPase is a heteromultimeric enzyme made up of two complexes: the ATP-hydrolytic V1 complex and the proton translocation V0 complex.</text>
</comment>
<dbReference type="Gene3D" id="1.20.5.2950">
    <property type="match status" value="1"/>
</dbReference>
<dbReference type="PANTHER" id="PTHR12713">
    <property type="entry name" value="VACUOLAR ATP SYNTHASE SUBUNIT G"/>
    <property type="match status" value="1"/>
</dbReference>
<dbReference type="FunFam" id="1.20.5.2950:FF:000001">
    <property type="entry name" value="V-type proton ATPase subunit G"/>
    <property type="match status" value="1"/>
</dbReference>
<evidence type="ECO:0000256" key="1">
    <source>
        <dbReference type="ARBA" id="ARBA00010066"/>
    </source>
</evidence>
<dbReference type="GO" id="GO:0098793">
    <property type="term" value="C:presynapse"/>
    <property type="evidence" value="ECO:0007669"/>
    <property type="project" value="GOC"/>
</dbReference>
<gene>
    <name evidence="7" type="ORF">TCEB3V08_LOCUS4229</name>
</gene>